<keyword evidence="4" id="KW-1185">Reference proteome</keyword>
<comment type="caution">
    <text evidence="3">The sequence shown here is derived from an EMBL/GenBank/DDBJ whole genome shotgun (WGS) entry which is preliminary data.</text>
</comment>
<evidence type="ECO:0000259" key="1">
    <source>
        <dbReference type="Pfam" id="PF12708"/>
    </source>
</evidence>
<feature type="domain" description="Rhamnogalacturonase A/B/Epimerase-like pectate lyase" evidence="1">
    <location>
        <begin position="28"/>
        <end position="70"/>
    </location>
</feature>
<reference evidence="4" key="1">
    <citation type="journal article" date="2019" name="Int. J. Syst. Evol. Microbiol.">
        <title>The Global Catalogue of Microorganisms (GCM) 10K type strain sequencing project: providing services to taxonomists for standard genome sequencing and annotation.</title>
        <authorList>
            <consortium name="The Broad Institute Genomics Platform"/>
            <consortium name="The Broad Institute Genome Sequencing Center for Infectious Disease"/>
            <person name="Wu L."/>
            <person name="Ma J."/>
        </authorList>
    </citation>
    <scope>NUCLEOTIDE SEQUENCE [LARGE SCALE GENOMIC DNA]</scope>
    <source>
        <strain evidence="4">JCM 17664</strain>
    </source>
</reference>
<dbReference type="Proteomes" id="UP001501207">
    <property type="component" value="Unassembled WGS sequence"/>
</dbReference>
<dbReference type="InterPro" id="IPR011050">
    <property type="entry name" value="Pectin_lyase_fold/virulence"/>
</dbReference>
<feature type="domain" description="Right handed beta helix" evidence="2">
    <location>
        <begin position="364"/>
        <end position="528"/>
    </location>
</feature>
<protein>
    <recommendedName>
        <fullName evidence="5">Pectate lyase superfamily protein domain-containing protein</fullName>
    </recommendedName>
</protein>
<dbReference type="InterPro" id="IPR039448">
    <property type="entry name" value="Beta_helix"/>
</dbReference>
<dbReference type="InterPro" id="IPR024535">
    <property type="entry name" value="RHGA/B-epi-like_pectate_lyase"/>
</dbReference>
<name>A0ABP8FUW1_9BACT</name>
<accession>A0ABP8FUW1</accession>
<dbReference type="InterPro" id="IPR012334">
    <property type="entry name" value="Pectin_lyas_fold"/>
</dbReference>
<dbReference type="Gene3D" id="2.160.20.10">
    <property type="entry name" value="Single-stranded right-handed beta-helix, Pectin lyase-like"/>
    <property type="match status" value="2"/>
</dbReference>
<dbReference type="Pfam" id="PF13229">
    <property type="entry name" value="Beta_helix"/>
    <property type="match status" value="1"/>
</dbReference>
<sequence>MNDEKIDGILYIKQGNSYYKRMFSGPVHVKWFGAKGDGVTDDTYAIQKAFDSFSKEIYFDSGTYLTRKNETLTGFPNQDQPCLLLRKKNRLVIEGNNAVLKVQEHAQGILELQECSNVIIKNLKVIGPGNFPKLDGRTGRGEKGIENAGYATVGYWGYYKNNCKNTTKESRGGFNRRFPQFGGGIASTWGKWNGGFIGNVAYGILIHNACQKDTLMNCYARGFNYVGIGVGHNGDYFPKNLNYPYCKNIVFENCAADGNYGAGFHSMAVDGFNLTGGSSTNSGHPNSTPLDQVCDPGYGYTSRSSPHYTLNGTIRGVTFRNNKRKGIDAHSGEKLTFINNNVSGSPVCGIFAAWSSSTEKTIGTQIIGNTVEHCGFGPGSLGAIYVGAHGESPKTDRNIDALIEKNTIRDYSGSGIRVRYGNNAIVRNNRIENSIKGNSPNLSCILIVGKNKTDNVNNISVYDNVIIDQTANMPRGIQASFADNSKILGNTIEFGKDINVGLYTTQCKRVDITNNKVNLRGKGLPISVSQTTGKTFSNIGKGGK</sequence>
<dbReference type="InterPro" id="IPR006626">
    <property type="entry name" value="PbH1"/>
</dbReference>
<organism evidence="3 4">
    <name type="scientific">Compostibacter hankyongensis</name>
    <dbReference type="NCBI Taxonomy" id="1007089"/>
    <lineage>
        <taxon>Bacteria</taxon>
        <taxon>Pseudomonadati</taxon>
        <taxon>Bacteroidota</taxon>
        <taxon>Chitinophagia</taxon>
        <taxon>Chitinophagales</taxon>
        <taxon>Chitinophagaceae</taxon>
        <taxon>Compostibacter</taxon>
    </lineage>
</organism>
<evidence type="ECO:0000313" key="3">
    <source>
        <dbReference type="EMBL" id="GAA4311516.1"/>
    </source>
</evidence>
<dbReference type="EMBL" id="BAABFN010000004">
    <property type="protein sequence ID" value="GAA4311516.1"/>
    <property type="molecule type" value="Genomic_DNA"/>
</dbReference>
<gene>
    <name evidence="3" type="ORF">GCM10023143_20670</name>
</gene>
<evidence type="ECO:0000313" key="4">
    <source>
        <dbReference type="Proteomes" id="UP001501207"/>
    </source>
</evidence>
<evidence type="ECO:0008006" key="5">
    <source>
        <dbReference type="Google" id="ProtNLM"/>
    </source>
</evidence>
<evidence type="ECO:0000259" key="2">
    <source>
        <dbReference type="Pfam" id="PF13229"/>
    </source>
</evidence>
<dbReference type="Pfam" id="PF12708">
    <property type="entry name" value="Pect-lyase_RHGA_epim"/>
    <property type="match status" value="1"/>
</dbReference>
<proteinExistence type="predicted"/>
<dbReference type="SUPFAM" id="SSF51126">
    <property type="entry name" value="Pectin lyase-like"/>
    <property type="match status" value="2"/>
</dbReference>
<dbReference type="SMART" id="SM00710">
    <property type="entry name" value="PbH1"/>
    <property type="match status" value="9"/>
</dbReference>